<protein>
    <submittedName>
        <fullName evidence="1">Uncharacterized protein</fullName>
    </submittedName>
</protein>
<dbReference type="EMBL" id="PYDT01000005">
    <property type="protein sequence ID" value="THU61628.1"/>
    <property type="molecule type" value="Genomic_DNA"/>
</dbReference>
<accession>A0A4S8JHW7</accession>
<organism evidence="1 2">
    <name type="scientific">Musa balbisiana</name>
    <name type="common">Banana</name>
    <dbReference type="NCBI Taxonomy" id="52838"/>
    <lineage>
        <taxon>Eukaryota</taxon>
        <taxon>Viridiplantae</taxon>
        <taxon>Streptophyta</taxon>
        <taxon>Embryophyta</taxon>
        <taxon>Tracheophyta</taxon>
        <taxon>Spermatophyta</taxon>
        <taxon>Magnoliopsida</taxon>
        <taxon>Liliopsida</taxon>
        <taxon>Zingiberales</taxon>
        <taxon>Musaceae</taxon>
        <taxon>Musa</taxon>
    </lineage>
</organism>
<keyword evidence="2" id="KW-1185">Reference proteome</keyword>
<sequence length="204" mass="23066">MSRHEVEETTFGDRKRVENVECLVAGTCGLQSFIDLFVQAISVIRYDGCQEVHDTGSRLDAPLVPLALGYDRPQPGQRPELGLRQLRLIEELHDLALLDGGFRGGNPLHAARRVDGAPSLDQPPESVVRNDLAVRQGSLGDRTRILPSGKDPPLDAVAVVGDPRRQRHRVLHQLQRYRAKEVRRYIYSLHQHRPKPQELNRRES</sequence>
<evidence type="ECO:0000313" key="1">
    <source>
        <dbReference type="EMBL" id="THU61628.1"/>
    </source>
</evidence>
<reference evidence="1 2" key="1">
    <citation type="journal article" date="2019" name="Nat. Plants">
        <title>Genome sequencing of Musa balbisiana reveals subgenome evolution and function divergence in polyploid bananas.</title>
        <authorList>
            <person name="Yao X."/>
        </authorList>
    </citation>
    <scope>NUCLEOTIDE SEQUENCE [LARGE SCALE GENOMIC DNA]</scope>
    <source>
        <strain evidence="2">cv. DH-PKW</strain>
        <tissue evidence="1">Leaves</tissue>
    </source>
</reference>
<dbReference type="Proteomes" id="UP000317650">
    <property type="component" value="Chromosome 7"/>
</dbReference>
<evidence type="ECO:0000313" key="2">
    <source>
        <dbReference type="Proteomes" id="UP000317650"/>
    </source>
</evidence>
<gene>
    <name evidence="1" type="ORF">C4D60_Mb07t25340</name>
</gene>
<dbReference type="AlphaFoldDB" id="A0A4S8JHW7"/>
<name>A0A4S8JHW7_MUSBA</name>
<proteinExistence type="predicted"/>
<comment type="caution">
    <text evidence="1">The sequence shown here is derived from an EMBL/GenBank/DDBJ whole genome shotgun (WGS) entry which is preliminary data.</text>
</comment>